<comment type="caution">
    <text evidence="2">The sequence shown here is derived from an EMBL/GenBank/DDBJ whole genome shotgun (WGS) entry which is preliminary data.</text>
</comment>
<evidence type="ECO:0000313" key="3">
    <source>
        <dbReference type="Proteomes" id="UP001149411"/>
    </source>
</evidence>
<dbReference type="AlphaFoldDB" id="A0A9Q4C494"/>
<feature type="domain" description="VOC" evidence="1">
    <location>
        <begin position="116"/>
        <end position="221"/>
    </location>
</feature>
<name>A0A9Q4C494_9EURY</name>
<dbReference type="RefSeq" id="WP_266085885.1">
    <property type="nucleotide sequence ID" value="NZ_RKLV01000002.1"/>
</dbReference>
<evidence type="ECO:0000259" key="1">
    <source>
        <dbReference type="PROSITE" id="PS51819"/>
    </source>
</evidence>
<dbReference type="InterPro" id="IPR050383">
    <property type="entry name" value="GlyoxalaseI/FosfomycinResist"/>
</dbReference>
<dbReference type="PANTHER" id="PTHR21366:SF22">
    <property type="entry name" value="VOC DOMAIN-CONTAINING PROTEIN"/>
    <property type="match status" value="1"/>
</dbReference>
<dbReference type="InterPro" id="IPR004360">
    <property type="entry name" value="Glyas_Fos-R_dOase_dom"/>
</dbReference>
<accession>A0A9Q4C494</accession>
<evidence type="ECO:0000313" key="2">
    <source>
        <dbReference type="EMBL" id="MCX2818184.1"/>
    </source>
</evidence>
<dbReference type="SUPFAM" id="SSF54593">
    <property type="entry name" value="Glyoxalase/Bleomycin resistance protein/Dihydroxybiphenyl dioxygenase"/>
    <property type="match status" value="2"/>
</dbReference>
<dbReference type="InterPro" id="IPR029068">
    <property type="entry name" value="Glyas_Bleomycin-R_OHBP_Dase"/>
</dbReference>
<sequence length="221" mass="24216">MNLGWLAVETKYLGRARSFYTDRLGLDPVRESETECALAAGDTELVLRAPSTVPRGGTHVHYAFSTPRDDYDGWKERIDIAEERDFGGYSSLYFYDPDGHCVEIGESDASGDGIVGVFEIVFEVEDLDRALDFYTSLGATVTDRGDGRRRARLDGGGFDIELWEPGLGIADGQGGVHMDVGFEVDDIGGTVEAVEDDALSSETTRDGVRLRDPDGHYVTVY</sequence>
<dbReference type="EMBL" id="RKLV01000002">
    <property type="protein sequence ID" value="MCX2818184.1"/>
    <property type="molecule type" value="Genomic_DNA"/>
</dbReference>
<gene>
    <name evidence="2" type="ORF">EGH25_02305</name>
</gene>
<dbReference type="Gene3D" id="3.10.180.10">
    <property type="entry name" value="2,3-Dihydroxybiphenyl 1,2-Dioxygenase, domain 1"/>
    <property type="match status" value="2"/>
</dbReference>
<dbReference type="CDD" id="cd06587">
    <property type="entry name" value="VOC"/>
    <property type="match status" value="1"/>
</dbReference>
<dbReference type="PANTHER" id="PTHR21366">
    <property type="entry name" value="GLYOXALASE FAMILY PROTEIN"/>
    <property type="match status" value="1"/>
</dbReference>
<dbReference type="InterPro" id="IPR037523">
    <property type="entry name" value="VOC_core"/>
</dbReference>
<dbReference type="Proteomes" id="UP001149411">
    <property type="component" value="Unassembled WGS sequence"/>
</dbReference>
<protein>
    <submittedName>
        <fullName evidence="2">VOC family protein</fullName>
    </submittedName>
</protein>
<feature type="domain" description="VOC" evidence="1">
    <location>
        <begin position="2"/>
        <end position="107"/>
    </location>
</feature>
<proteinExistence type="predicted"/>
<dbReference type="Pfam" id="PF00903">
    <property type="entry name" value="Glyoxalase"/>
    <property type="match status" value="2"/>
</dbReference>
<organism evidence="2 3">
    <name type="scientific">Halorutilus salinus</name>
    <dbReference type="NCBI Taxonomy" id="2487751"/>
    <lineage>
        <taxon>Archaea</taxon>
        <taxon>Methanobacteriati</taxon>
        <taxon>Methanobacteriota</taxon>
        <taxon>Stenosarchaea group</taxon>
        <taxon>Halobacteria</taxon>
        <taxon>Halorutilales</taxon>
        <taxon>Halorutilaceae</taxon>
        <taxon>Halorutilus</taxon>
    </lineage>
</organism>
<keyword evidence="3" id="KW-1185">Reference proteome</keyword>
<dbReference type="PROSITE" id="PS51819">
    <property type="entry name" value="VOC"/>
    <property type="match status" value="2"/>
</dbReference>
<reference evidence="2" key="1">
    <citation type="submission" date="2022-09" db="EMBL/GenBank/DDBJ databases">
        <title>Haloadaptaus new haloarchaeum isolated from saline soil.</title>
        <authorList>
            <person name="Duran-Viseras A."/>
            <person name="Sanchez-Porro C."/>
            <person name="Ventosa A."/>
        </authorList>
    </citation>
    <scope>NUCLEOTIDE SEQUENCE</scope>
    <source>
        <strain evidence="2">F3-133</strain>
    </source>
</reference>